<protein>
    <recommendedName>
        <fullName evidence="1">Phosphodiester glycosidase domain-containing protein</fullName>
    </recommendedName>
</protein>
<evidence type="ECO:0000313" key="3">
    <source>
        <dbReference type="Proteomes" id="UP000032047"/>
    </source>
</evidence>
<gene>
    <name evidence="2" type="ORF">JV16_02908</name>
</gene>
<dbReference type="RefSeq" id="WP_042536415.1">
    <property type="nucleotide sequence ID" value="NZ_JXTG01000034.1"/>
</dbReference>
<keyword evidence="3" id="KW-1185">Reference proteome</keyword>
<sequence>MSYSFSMKTVTDVGNPNVKYNYAVITTEIENAKPEIINKRLIDVPHIGINGGFFEGSYTSPPTSLKSISFWKGDTKQYQYNGTSSNQISRKTFISYWQDGRYRADYRYVKNLNEALGNYPAGYVKAVIGGNDYNLDSWGSTAYYVALNRTVLAWDNAKGKAYMIVTHDRNVNIPVLKNHMTQMGFNPVNSIVLDGSCSSKMRVPVGGVVKYYGCDTENRYIGNMIRVYGSDHFG</sequence>
<evidence type="ECO:0000313" key="2">
    <source>
        <dbReference type="EMBL" id="KIP19950.1"/>
    </source>
</evidence>
<accession>A0A0D0G3J8</accession>
<organism evidence="2 3">
    <name type="scientific">Anoxybacillus ayderensis</name>
    <dbReference type="NCBI Taxonomy" id="265546"/>
    <lineage>
        <taxon>Bacteria</taxon>
        <taxon>Bacillati</taxon>
        <taxon>Bacillota</taxon>
        <taxon>Bacilli</taxon>
        <taxon>Bacillales</taxon>
        <taxon>Anoxybacillaceae</taxon>
        <taxon>Anoxybacillus</taxon>
    </lineage>
</organism>
<dbReference type="AlphaFoldDB" id="A0A0D0G3J8"/>
<proteinExistence type="predicted"/>
<name>A0A0D0G3J8_9BACL</name>
<reference evidence="2 3" key="1">
    <citation type="submission" date="2015-01" db="EMBL/GenBank/DDBJ databases">
        <title>Genome sequence of Anoxybacillus ayderensis strain AB04.</title>
        <authorList>
            <person name="Belduz A.O."/>
            <person name="Canakci S."/>
            <person name="Chan K.-G."/>
            <person name="Kahar U.M."/>
            <person name="Yaakob A.S."/>
            <person name="Chan C.S."/>
            <person name="Goh K.M."/>
        </authorList>
    </citation>
    <scope>NUCLEOTIDE SEQUENCE [LARGE SCALE GENOMIC DNA]</scope>
    <source>
        <strain evidence="2 3">AB04</strain>
    </source>
</reference>
<dbReference type="InterPro" id="IPR018711">
    <property type="entry name" value="NAGPA"/>
</dbReference>
<feature type="domain" description="Phosphodiester glycosidase" evidence="1">
    <location>
        <begin position="47"/>
        <end position="227"/>
    </location>
</feature>
<dbReference type="PATRIC" id="fig|265546.4.peg.2894"/>
<dbReference type="Pfam" id="PF09992">
    <property type="entry name" value="NAGPA"/>
    <property type="match status" value="1"/>
</dbReference>
<dbReference type="EMBL" id="JXTG01000034">
    <property type="protein sequence ID" value="KIP19950.1"/>
    <property type="molecule type" value="Genomic_DNA"/>
</dbReference>
<evidence type="ECO:0000259" key="1">
    <source>
        <dbReference type="Pfam" id="PF09992"/>
    </source>
</evidence>
<dbReference type="Proteomes" id="UP000032047">
    <property type="component" value="Unassembled WGS sequence"/>
</dbReference>
<comment type="caution">
    <text evidence="2">The sequence shown here is derived from an EMBL/GenBank/DDBJ whole genome shotgun (WGS) entry which is preliminary data.</text>
</comment>